<dbReference type="InterPro" id="IPR001431">
    <property type="entry name" value="Pept_M16_Zn_BS"/>
</dbReference>
<evidence type="ECO:0000256" key="3">
    <source>
        <dbReference type="ARBA" id="ARBA00022670"/>
    </source>
</evidence>
<keyword evidence="3" id="KW-0645">Protease</keyword>
<evidence type="ECO:0000259" key="9">
    <source>
        <dbReference type="Pfam" id="PF00675"/>
    </source>
</evidence>
<dbReference type="FunFam" id="3.30.830.10:FF:000028">
    <property type="entry name" value="Insulin-degrading enzyme-like 1 peroxisomal"/>
    <property type="match status" value="1"/>
</dbReference>
<evidence type="ECO:0000259" key="11">
    <source>
        <dbReference type="Pfam" id="PF16187"/>
    </source>
</evidence>
<dbReference type="InterPro" id="IPR011249">
    <property type="entry name" value="Metalloenz_LuxS/M16"/>
</dbReference>
<dbReference type="MEROPS" id="M16.A01"/>
<evidence type="ECO:0000256" key="2">
    <source>
        <dbReference type="ARBA" id="ARBA00007261"/>
    </source>
</evidence>
<evidence type="ECO:0000256" key="7">
    <source>
        <dbReference type="ARBA" id="ARBA00023049"/>
    </source>
</evidence>
<dbReference type="Gene3D" id="3.30.830.10">
    <property type="entry name" value="Metalloenzyme, LuxS/M16 peptidase-like"/>
    <property type="match status" value="9"/>
</dbReference>
<keyword evidence="7" id="KW-0482">Metalloprotease</keyword>
<feature type="region of interest" description="Disordered" evidence="8">
    <location>
        <begin position="633"/>
        <end position="658"/>
    </location>
</feature>
<feature type="compositionally biased region" description="Basic and acidic residues" evidence="8">
    <location>
        <begin position="633"/>
        <end position="651"/>
    </location>
</feature>
<feature type="domain" description="Peptidase M16 C-terminal" evidence="10">
    <location>
        <begin position="822"/>
        <end position="867"/>
    </location>
</feature>
<feature type="domain" description="Peptidase M16 middle/third" evidence="11">
    <location>
        <begin position="941"/>
        <end position="1221"/>
    </location>
</feature>
<feature type="domain" description="Coenzyme PQQ synthesis protein F-like C-terminal lobe" evidence="12">
    <location>
        <begin position="1333"/>
        <end position="1431"/>
    </location>
</feature>
<comment type="similarity">
    <text evidence="2">Belongs to the peptidase M16 family.</text>
</comment>
<dbReference type="GO" id="GO:0046872">
    <property type="term" value="F:metal ion binding"/>
    <property type="evidence" value="ECO:0007669"/>
    <property type="project" value="UniProtKB-KW"/>
</dbReference>
<dbReference type="Pfam" id="PF00675">
    <property type="entry name" value="Peptidase_M16"/>
    <property type="match status" value="2"/>
</dbReference>
<keyword evidence="14" id="KW-1185">Reference proteome</keyword>
<organism evidence="13">
    <name type="scientific">Oryza glumipatula</name>
    <dbReference type="NCBI Taxonomy" id="40148"/>
    <lineage>
        <taxon>Eukaryota</taxon>
        <taxon>Viridiplantae</taxon>
        <taxon>Streptophyta</taxon>
        <taxon>Embryophyta</taxon>
        <taxon>Tracheophyta</taxon>
        <taxon>Spermatophyta</taxon>
        <taxon>Magnoliopsida</taxon>
        <taxon>Liliopsida</taxon>
        <taxon>Poales</taxon>
        <taxon>Poaceae</taxon>
        <taxon>BOP clade</taxon>
        <taxon>Oryzoideae</taxon>
        <taxon>Oryzeae</taxon>
        <taxon>Oryzinae</taxon>
        <taxon>Oryza</taxon>
    </lineage>
</organism>
<sequence length="1531" mass="175501">MRRLLKPRHVTLSVLQARARHSAVEKHKPDGDTNEFIVLKLDEIRGAKDPTCLASNLTPENYWRIARRAEEGAEAVEAESGERADMAAAAAAPAESNVEFIRARSDKREYRRVVLPNALECLLISDSETDKAAACMEVGVGSFSDPEGLEGLAHFLEHMLFYASEKYPGEQDYTKYITEHGGSCNAYTSSETTNFYFDVNVANFEEALDRFAQFFIKPLMSQDAVLREIKAVDSGSWETLETKPKERGLDIRQELLKFYENYSTNLMHLVVYGKESLDCIQSFVERLFSDIKNTDQGSFKCPSQPLSEEHMQLVIKAIPISEGDYLKISWPVTPNIHFYKEEHMEDIIGLVFKYILLLKENGIHEWIFDELVAINETEFHYQDKVHPISYVTDIVTTMRSFPQEEWLVGASLPSKYSPNRINMILDELSAERVRILWESKEFEGTTDSVEPWYCTAYSVENVTPSMIQQWIQKAPTEKLCIPKPNIFIPKDLSLKEAHEKVKFPAILRKTPLSRLWYKPDMLFSTPKVHIVIDFHCPLTSHSPEAVISTSLFVDLLADYLNAYAYDAQIAGLFYSIYRTSAGFQVSVGGYNDKMRILLDAIMKHISNFEVKPNRFCALKEVIYRKIFQTKPNLHDSSEIGRPRGGGEESRSESGGGEQAAMSAAAAASNVEFIRSRSDKRGYRRVVLPNALECLLISDSDTDKAPACMEVGVGSFNDPEGLEGLAHFLETTTFFFDVNAANFEEALDRFAQFFIKPLMSQDAVLREIKAVDSEHKKNLLSDGWRMYQLQKHLASKDHPYHKFNIGSCETLETKPKERGLDIRQELLKFYENYSANLMHLVVYGKESLDCIQSFVERMFSDIKNTDQRSFKCPRWAMNLSAGEGSDSAQYSFFSISMRLTDAGHEHMEDIIGLVFKYILLLKENGIHEWIYDELVAINETEFHYQDKVHPISYVTDIVTTMRSFPQEEWLVGASLPSKYSPNRINMILDELSAERVRILWESKEFEGTTDSVEPWYCTAYSVENVTPSMIQQWIQKAPTEKLCIPKPNIFIPKDLSLKEAHEKVKFPAILRKTPLSRLWYKPDMLFSTPKVHIVIDFHCPLTSHSPEAVISTSLFVDLLADYLNAYAYDAQIAGLFYSIYRTSAGFQVSVGGYNDKMRILLDAIMKHISNFEVKPNRFCALKETAVKDYQNFKFSQPYSQASYYISLILKDQKWPLAEKLEALSKLEPDSLAKFMPHLLSKTFLECYIHGNIEPNEATSIVQEIEDTIFNTPKSVFKSMSPSQYLIRRVITLENELKCYYQIEGLNQKNENSSVVQYIQVHLDDALSNIKLQLFALIARQPAANQLRTIEQLGYIADLYVRSDRGVRALEVVIQSTVKDPSYLDARVDEFFKMFENKIHELSDKDFKRYVKSLIDSKLEKSKNLWEESDFYWAEIEAGTLQFDRGRSEVSLLRELKKEEFIEFFDQYIRIGAPQRKTLSVQVFGGKHLAEFKKAIAEADAPKTYRITDIFGFKRSRPLYRSLKGGPGRITMD</sequence>
<keyword evidence="4" id="KW-0479">Metal-binding</keyword>
<dbReference type="eggNOG" id="KOG0959">
    <property type="taxonomic scope" value="Eukaryota"/>
</dbReference>
<dbReference type="Pfam" id="PF22456">
    <property type="entry name" value="PqqF-like_C_4"/>
    <property type="match status" value="1"/>
</dbReference>
<dbReference type="FunFam" id="3.30.830.10:FF:000086">
    <property type="entry name" value="Os01g0779100 protein"/>
    <property type="match status" value="2"/>
</dbReference>
<feature type="domain" description="Peptidase M16 N-terminal" evidence="9">
    <location>
        <begin position="729"/>
        <end position="793"/>
    </location>
</feature>
<dbReference type="Pfam" id="PF05193">
    <property type="entry name" value="Peptidase_M16_C"/>
    <property type="match status" value="2"/>
</dbReference>
<evidence type="ECO:0000256" key="8">
    <source>
        <dbReference type="SAM" id="MobiDB-lite"/>
    </source>
</evidence>
<dbReference type="InterPro" id="IPR054734">
    <property type="entry name" value="PqqF-like_C_4"/>
</dbReference>
<dbReference type="GO" id="GO:0043171">
    <property type="term" value="P:peptide catabolic process"/>
    <property type="evidence" value="ECO:0007669"/>
    <property type="project" value="TreeGrafter"/>
</dbReference>
<keyword evidence="6" id="KW-0862">Zinc</keyword>
<evidence type="ECO:0000256" key="6">
    <source>
        <dbReference type="ARBA" id="ARBA00022833"/>
    </source>
</evidence>
<dbReference type="InterPro" id="IPR032632">
    <property type="entry name" value="Peptidase_M16_M"/>
</dbReference>
<dbReference type="GO" id="GO:0005739">
    <property type="term" value="C:mitochondrion"/>
    <property type="evidence" value="ECO:0007669"/>
    <property type="project" value="TreeGrafter"/>
</dbReference>
<dbReference type="Pfam" id="PF16187">
    <property type="entry name" value="Peptidase_M16_M"/>
    <property type="match status" value="2"/>
</dbReference>
<evidence type="ECO:0000256" key="4">
    <source>
        <dbReference type="ARBA" id="ARBA00022723"/>
    </source>
</evidence>
<dbReference type="InterPro" id="IPR007863">
    <property type="entry name" value="Peptidase_M16_C"/>
</dbReference>
<feature type="domain" description="Peptidase M16 N-terminal" evidence="9">
    <location>
        <begin position="122"/>
        <end position="234"/>
    </location>
</feature>
<reference evidence="13" key="2">
    <citation type="submission" date="2015-04" db="UniProtKB">
        <authorList>
            <consortium name="EnsemblPlants"/>
        </authorList>
    </citation>
    <scope>IDENTIFICATION</scope>
</reference>
<dbReference type="HOGENOM" id="CLU_004029_0_0_1"/>
<dbReference type="InterPro" id="IPR050626">
    <property type="entry name" value="Peptidase_M16"/>
</dbReference>
<dbReference type="EnsemblPlants" id="OGLUM01G37220.1">
    <property type="protein sequence ID" value="OGLUM01G37220.1"/>
    <property type="gene ID" value="OGLUM01G37220"/>
</dbReference>
<dbReference type="SUPFAM" id="SSF63411">
    <property type="entry name" value="LuxS/MPP-like metallohydrolase"/>
    <property type="match status" value="7"/>
</dbReference>
<dbReference type="PANTHER" id="PTHR43690">
    <property type="entry name" value="NARDILYSIN"/>
    <property type="match status" value="1"/>
</dbReference>
<accession>A0A0D9YFS4</accession>
<dbReference type="FunFam" id="3.30.830.10:FF:000003">
    <property type="entry name" value="Insulin-degrading enzyme"/>
    <property type="match status" value="1"/>
</dbReference>
<feature type="domain" description="Peptidase M16 C-terminal" evidence="10">
    <location>
        <begin position="252"/>
        <end position="334"/>
    </location>
</feature>
<dbReference type="GO" id="GO:0004222">
    <property type="term" value="F:metalloendopeptidase activity"/>
    <property type="evidence" value="ECO:0007669"/>
    <property type="project" value="InterPro"/>
</dbReference>
<dbReference type="PANTHER" id="PTHR43690:SF7">
    <property type="entry name" value="OS01G0779100 PROTEIN"/>
    <property type="match status" value="1"/>
</dbReference>
<protein>
    <recommendedName>
        <fullName evidence="15">Peptidase M16 N-terminal domain-containing protein</fullName>
    </recommendedName>
</protein>
<dbReference type="InterPro" id="IPR011765">
    <property type="entry name" value="Pept_M16_N"/>
</dbReference>
<dbReference type="PROSITE" id="PS00143">
    <property type="entry name" value="INSULINASE"/>
    <property type="match status" value="1"/>
</dbReference>
<dbReference type="GO" id="GO:0005829">
    <property type="term" value="C:cytosol"/>
    <property type="evidence" value="ECO:0007669"/>
    <property type="project" value="TreeGrafter"/>
</dbReference>
<evidence type="ECO:0000256" key="5">
    <source>
        <dbReference type="ARBA" id="ARBA00022801"/>
    </source>
</evidence>
<dbReference type="STRING" id="40148.A0A0D9YFS4"/>
<evidence type="ECO:0000259" key="12">
    <source>
        <dbReference type="Pfam" id="PF22456"/>
    </source>
</evidence>
<evidence type="ECO:0000256" key="1">
    <source>
        <dbReference type="ARBA" id="ARBA00001947"/>
    </source>
</evidence>
<evidence type="ECO:0000313" key="13">
    <source>
        <dbReference type="EnsemblPlants" id="OGLUM01G37220.1"/>
    </source>
</evidence>
<dbReference type="Proteomes" id="UP000026961">
    <property type="component" value="Chromosome 1"/>
</dbReference>
<name>A0A0D9YFS4_9ORYZ</name>
<dbReference type="Gramene" id="OGLUM01G37220.1">
    <property type="protein sequence ID" value="OGLUM01G37220.1"/>
    <property type="gene ID" value="OGLUM01G37220"/>
</dbReference>
<feature type="domain" description="Peptidase M16 middle/third" evidence="11">
    <location>
        <begin position="379"/>
        <end position="628"/>
    </location>
</feature>
<evidence type="ECO:0000313" key="14">
    <source>
        <dbReference type="Proteomes" id="UP000026961"/>
    </source>
</evidence>
<reference evidence="13" key="3">
    <citation type="submission" date="2018-05" db="EMBL/GenBank/DDBJ databases">
        <title>OgluRS3 (Oryza glumaepatula Reference Sequence Version 3).</title>
        <authorList>
            <person name="Zhang J."/>
            <person name="Kudrna D."/>
            <person name="Lee S."/>
            <person name="Talag J."/>
            <person name="Welchert J."/>
            <person name="Wing R.A."/>
        </authorList>
    </citation>
    <scope>NUCLEOTIDE SEQUENCE [LARGE SCALE GENOMIC DNA]</scope>
</reference>
<keyword evidence="5" id="KW-0378">Hydrolase</keyword>
<dbReference type="FunFam" id="3.30.830.10:FF:000005">
    <property type="entry name" value="nardilysin isoform X1"/>
    <property type="match status" value="1"/>
</dbReference>
<evidence type="ECO:0000259" key="10">
    <source>
        <dbReference type="Pfam" id="PF05193"/>
    </source>
</evidence>
<evidence type="ECO:0008006" key="15">
    <source>
        <dbReference type="Google" id="ProtNLM"/>
    </source>
</evidence>
<comment type="cofactor">
    <cofactor evidence="1">
        <name>Zn(2+)</name>
        <dbReference type="ChEBI" id="CHEBI:29105"/>
    </cofactor>
</comment>
<reference evidence="13" key="1">
    <citation type="submission" date="2013-08" db="EMBL/GenBank/DDBJ databases">
        <title>Oryza genome evolution.</title>
        <authorList>
            <person name="Wing R.A."/>
            <person name="Panaud O."/>
            <person name="Oliveira A.C."/>
        </authorList>
    </citation>
    <scope>NUCLEOTIDE SEQUENCE</scope>
</reference>
<proteinExistence type="inferred from homology"/>
<dbReference type="GO" id="GO:0051603">
    <property type="term" value="P:proteolysis involved in protein catabolic process"/>
    <property type="evidence" value="ECO:0007669"/>
    <property type="project" value="TreeGrafter"/>
</dbReference>